<feature type="transmembrane region" description="Helical" evidence="7">
    <location>
        <begin position="277"/>
        <end position="297"/>
    </location>
</feature>
<keyword evidence="4 7" id="KW-0812">Transmembrane</keyword>
<dbReference type="Proteomes" id="UP000188181">
    <property type="component" value="Chromosome"/>
</dbReference>
<feature type="transmembrane region" description="Helical" evidence="7">
    <location>
        <begin position="46"/>
        <end position="70"/>
    </location>
</feature>
<feature type="transmembrane region" description="Helical" evidence="7">
    <location>
        <begin position="237"/>
        <end position="256"/>
    </location>
</feature>
<feature type="binding site" evidence="7">
    <location>
        <position position="131"/>
    </location>
    <ligand>
        <name>a 1,2-diacyl-sn-glycero-3-phospho-(1'-sn-glycerol)</name>
        <dbReference type="ChEBI" id="CHEBI:64716"/>
    </ligand>
</feature>
<evidence type="ECO:0000256" key="1">
    <source>
        <dbReference type="ARBA" id="ARBA00007150"/>
    </source>
</evidence>
<proteinExistence type="inferred from homology"/>
<evidence type="ECO:0000256" key="2">
    <source>
        <dbReference type="ARBA" id="ARBA00022475"/>
    </source>
</evidence>
<dbReference type="PANTHER" id="PTHR30589:SF0">
    <property type="entry name" value="PHOSPHATIDYLGLYCEROL--PROLIPOPROTEIN DIACYLGLYCERYL TRANSFERASE"/>
    <property type="match status" value="1"/>
</dbReference>
<dbReference type="KEGG" id="pbas:SMSP2_01147"/>
<keyword evidence="8" id="KW-0328">Glycosyltransferase</keyword>
<accession>A0A1Q2MDK4</accession>
<evidence type="ECO:0000313" key="9">
    <source>
        <dbReference type="Proteomes" id="UP000188181"/>
    </source>
</evidence>
<sequence length="338" mass="37589">MKPELFTIPFTNLTVKGPGLMIAIGFIAAAFIVKYMSRRVSIKDDILVNAALISLVAGLFGSRVLHVVHYYEHFDSFLAVFRIWEPGRELLGGVIAAIIAIVVYLHIKKQRIMLCLDILAVALMAGIGFGRIGCLLEGCCYGKPCSLPWAVVFPYDSIPYNSQAYPDPQRGRDEPTLKLPSSYYGRVSQDGRWIPAPEGDAKFNYPLKPYEMLTEEEKQAVSKNGPNHCVPIHPTQLYSSVFAFSWLAILFFYWRLAGAGSLYGRQEHEKSPMRYRLARPGITGALMLVLYGFGRIILENLRDDNPYEISTLTISQIISIAMIAAGSIIAAYIAGKPD</sequence>
<dbReference type="RefSeq" id="WP_146683024.1">
    <property type="nucleotide sequence ID" value="NZ_CP019646.1"/>
</dbReference>
<evidence type="ECO:0000256" key="4">
    <source>
        <dbReference type="ARBA" id="ARBA00022692"/>
    </source>
</evidence>
<dbReference type="EMBL" id="CP019646">
    <property type="protein sequence ID" value="AQQ70786.1"/>
    <property type="molecule type" value="Genomic_DNA"/>
</dbReference>
<feature type="transmembrane region" description="Helical" evidence="7">
    <location>
        <begin position="309"/>
        <end position="334"/>
    </location>
</feature>
<evidence type="ECO:0000256" key="6">
    <source>
        <dbReference type="ARBA" id="ARBA00023136"/>
    </source>
</evidence>
<feature type="transmembrane region" description="Helical" evidence="7">
    <location>
        <begin position="90"/>
        <end position="107"/>
    </location>
</feature>
<keyword evidence="2 7" id="KW-1003">Cell membrane</keyword>
<dbReference type="UniPathway" id="UPA00664"/>
<keyword evidence="6 7" id="KW-0472">Membrane</keyword>
<dbReference type="OrthoDB" id="871140at2"/>
<dbReference type="GO" id="GO:0005886">
    <property type="term" value="C:plasma membrane"/>
    <property type="evidence" value="ECO:0007669"/>
    <property type="project" value="UniProtKB-SubCell"/>
</dbReference>
<comment type="pathway">
    <text evidence="7">Protein modification; lipoprotein biosynthesis (diacylglyceryl transfer).</text>
</comment>
<comment type="catalytic activity">
    <reaction evidence="7">
        <text>L-cysteinyl-[prolipoprotein] + a 1,2-diacyl-sn-glycero-3-phospho-(1'-sn-glycerol) = an S-1,2-diacyl-sn-glyceryl-L-cysteinyl-[prolipoprotein] + sn-glycerol 1-phosphate + H(+)</text>
        <dbReference type="Rhea" id="RHEA:56712"/>
        <dbReference type="Rhea" id="RHEA-COMP:14679"/>
        <dbReference type="Rhea" id="RHEA-COMP:14680"/>
        <dbReference type="ChEBI" id="CHEBI:15378"/>
        <dbReference type="ChEBI" id="CHEBI:29950"/>
        <dbReference type="ChEBI" id="CHEBI:57685"/>
        <dbReference type="ChEBI" id="CHEBI:64716"/>
        <dbReference type="ChEBI" id="CHEBI:140658"/>
        <dbReference type="EC" id="2.5.1.145"/>
    </reaction>
</comment>
<gene>
    <name evidence="7 8" type="primary">lgt</name>
    <name evidence="8" type="ORF">SMSP2_01147</name>
</gene>
<evidence type="ECO:0000313" key="8">
    <source>
        <dbReference type="EMBL" id="AQQ70786.1"/>
    </source>
</evidence>
<dbReference type="InterPro" id="IPR001640">
    <property type="entry name" value="Lgt"/>
</dbReference>
<feature type="transmembrane region" description="Helical" evidence="7">
    <location>
        <begin position="20"/>
        <end position="37"/>
    </location>
</feature>
<keyword evidence="5 7" id="KW-1133">Transmembrane helix</keyword>
<dbReference type="STRING" id="1851148.SMSP2_01147"/>
<dbReference type="AlphaFoldDB" id="A0A1Q2MDK4"/>
<keyword evidence="9" id="KW-1185">Reference proteome</keyword>
<dbReference type="EC" id="2.5.1.145" evidence="7"/>
<organism evidence="8 9">
    <name type="scientific">Limihaloglobus sulfuriphilus</name>
    <dbReference type="NCBI Taxonomy" id="1851148"/>
    <lineage>
        <taxon>Bacteria</taxon>
        <taxon>Pseudomonadati</taxon>
        <taxon>Planctomycetota</taxon>
        <taxon>Phycisphaerae</taxon>
        <taxon>Sedimentisphaerales</taxon>
        <taxon>Sedimentisphaeraceae</taxon>
        <taxon>Limihaloglobus</taxon>
    </lineage>
</organism>
<comment type="subcellular location">
    <subcellularLocation>
        <location evidence="7">Cell membrane</location>
        <topology evidence="7">Multi-pass membrane protein</topology>
    </subcellularLocation>
</comment>
<evidence type="ECO:0000256" key="7">
    <source>
        <dbReference type="HAMAP-Rule" id="MF_01147"/>
    </source>
</evidence>
<protein>
    <recommendedName>
        <fullName evidence="7">Phosphatidylglycerol--prolipoprotein diacylglyceryl transferase</fullName>
        <ecNumber evidence="7">2.5.1.145</ecNumber>
    </recommendedName>
</protein>
<comment type="similarity">
    <text evidence="1 7">Belongs to the Lgt family.</text>
</comment>
<dbReference type="GO" id="GO:0042158">
    <property type="term" value="P:lipoprotein biosynthetic process"/>
    <property type="evidence" value="ECO:0007669"/>
    <property type="project" value="UniProtKB-UniRule"/>
</dbReference>
<dbReference type="GO" id="GO:0008961">
    <property type="term" value="F:phosphatidylglycerol-prolipoprotein diacylglyceryl transferase activity"/>
    <property type="evidence" value="ECO:0007669"/>
    <property type="project" value="UniProtKB-UniRule"/>
</dbReference>
<reference evidence="9" key="1">
    <citation type="submission" date="2017-02" db="EMBL/GenBank/DDBJ databases">
        <title>Comparative genomics and description of representatives of a novel lineage of planctomycetes thriving in anoxic sediments.</title>
        <authorList>
            <person name="Spring S."/>
            <person name="Bunk B."/>
            <person name="Sproer C."/>
        </authorList>
    </citation>
    <scope>NUCLEOTIDE SEQUENCE [LARGE SCALE GENOMIC DNA]</scope>
    <source>
        <strain evidence="9">SM-Chi-D1</strain>
    </source>
</reference>
<evidence type="ECO:0000256" key="5">
    <source>
        <dbReference type="ARBA" id="ARBA00022989"/>
    </source>
</evidence>
<name>A0A1Q2MDK4_9BACT</name>
<keyword evidence="8" id="KW-0449">Lipoprotein</keyword>
<feature type="transmembrane region" description="Helical" evidence="7">
    <location>
        <begin position="114"/>
        <end position="133"/>
    </location>
</feature>
<evidence type="ECO:0000256" key="3">
    <source>
        <dbReference type="ARBA" id="ARBA00022679"/>
    </source>
</evidence>
<dbReference type="Pfam" id="PF01790">
    <property type="entry name" value="LGT"/>
    <property type="match status" value="1"/>
</dbReference>
<keyword evidence="3 7" id="KW-0808">Transferase</keyword>
<dbReference type="PANTHER" id="PTHR30589">
    <property type="entry name" value="PROLIPOPROTEIN DIACYLGLYCERYL TRANSFERASE"/>
    <property type="match status" value="1"/>
</dbReference>
<dbReference type="HAMAP" id="MF_01147">
    <property type="entry name" value="Lgt"/>
    <property type="match status" value="1"/>
</dbReference>
<comment type="function">
    <text evidence="7">Catalyzes the transfer of the diacylglyceryl group from phosphatidylglycerol to the sulfhydryl group of the N-terminal cysteine of a prolipoprotein, the first step in the formation of mature lipoproteins.</text>
</comment>